<dbReference type="GO" id="GO:0051213">
    <property type="term" value="F:dioxygenase activity"/>
    <property type="evidence" value="ECO:0007669"/>
    <property type="project" value="UniProtKB-KW"/>
</dbReference>
<evidence type="ECO:0000256" key="3">
    <source>
        <dbReference type="ARBA" id="ARBA00022723"/>
    </source>
</evidence>
<keyword evidence="4" id="KW-0058">Aromatic hydrocarbons catabolism</keyword>
<dbReference type="PROSITE" id="PS51819">
    <property type="entry name" value="VOC"/>
    <property type="match status" value="1"/>
</dbReference>
<gene>
    <name evidence="9" type="ORF">B0J13DRAFT_459377</name>
</gene>
<evidence type="ECO:0000313" key="10">
    <source>
        <dbReference type="Proteomes" id="UP000717696"/>
    </source>
</evidence>
<evidence type="ECO:0000259" key="8">
    <source>
        <dbReference type="PROSITE" id="PS51819"/>
    </source>
</evidence>
<reference evidence="9" key="1">
    <citation type="journal article" date="2021" name="Nat. Commun.">
        <title>Genetic determinants of endophytism in the Arabidopsis root mycobiome.</title>
        <authorList>
            <person name="Mesny F."/>
            <person name="Miyauchi S."/>
            <person name="Thiergart T."/>
            <person name="Pickel B."/>
            <person name="Atanasova L."/>
            <person name="Karlsson M."/>
            <person name="Huettel B."/>
            <person name="Barry K.W."/>
            <person name="Haridas S."/>
            <person name="Chen C."/>
            <person name="Bauer D."/>
            <person name="Andreopoulos W."/>
            <person name="Pangilinan J."/>
            <person name="LaButti K."/>
            <person name="Riley R."/>
            <person name="Lipzen A."/>
            <person name="Clum A."/>
            <person name="Drula E."/>
            <person name="Henrissat B."/>
            <person name="Kohler A."/>
            <person name="Grigoriev I.V."/>
            <person name="Martin F.M."/>
            <person name="Hacquard S."/>
        </authorList>
    </citation>
    <scope>NUCLEOTIDE SEQUENCE</scope>
    <source>
        <strain evidence="9">MPI-CAGE-AT-0021</strain>
    </source>
</reference>
<comment type="cofactor">
    <cofactor evidence="1">
        <name>Fe(2+)</name>
        <dbReference type="ChEBI" id="CHEBI:29033"/>
    </cofactor>
</comment>
<dbReference type="Pfam" id="PF00903">
    <property type="entry name" value="Glyoxalase"/>
    <property type="match status" value="1"/>
</dbReference>
<keyword evidence="5 9" id="KW-0223">Dioxygenase</keyword>
<evidence type="ECO:0000256" key="5">
    <source>
        <dbReference type="ARBA" id="ARBA00022964"/>
    </source>
</evidence>
<evidence type="ECO:0000256" key="2">
    <source>
        <dbReference type="ARBA" id="ARBA00008784"/>
    </source>
</evidence>
<dbReference type="GO" id="GO:0008198">
    <property type="term" value="F:ferrous iron binding"/>
    <property type="evidence" value="ECO:0007669"/>
    <property type="project" value="InterPro"/>
</dbReference>
<evidence type="ECO:0000313" key="9">
    <source>
        <dbReference type="EMBL" id="KAH7116556.1"/>
    </source>
</evidence>
<dbReference type="InterPro" id="IPR037523">
    <property type="entry name" value="VOC_core"/>
</dbReference>
<keyword evidence="7" id="KW-0408">Iron</keyword>
<comment type="caution">
    <text evidence="9">The sequence shown here is derived from an EMBL/GenBank/DDBJ whole genome shotgun (WGS) entry which is preliminary data.</text>
</comment>
<evidence type="ECO:0000256" key="7">
    <source>
        <dbReference type="ARBA" id="ARBA00023004"/>
    </source>
</evidence>
<organism evidence="9 10">
    <name type="scientific">Dactylonectria estremocensis</name>
    <dbReference type="NCBI Taxonomy" id="1079267"/>
    <lineage>
        <taxon>Eukaryota</taxon>
        <taxon>Fungi</taxon>
        <taxon>Dikarya</taxon>
        <taxon>Ascomycota</taxon>
        <taxon>Pezizomycotina</taxon>
        <taxon>Sordariomycetes</taxon>
        <taxon>Hypocreomycetidae</taxon>
        <taxon>Hypocreales</taxon>
        <taxon>Nectriaceae</taxon>
        <taxon>Dactylonectria</taxon>
    </lineage>
</organism>
<dbReference type="InterPro" id="IPR029068">
    <property type="entry name" value="Glyas_Bleomycin-R_OHBP_Dase"/>
</dbReference>
<dbReference type="CDD" id="cd08348">
    <property type="entry name" value="BphC2-C3-RGP6_C_like"/>
    <property type="match status" value="1"/>
</dbReference>
<dbReference type="PROSITE" id="PS00082">
    <property type="entry name" value="EXTRADIOL_DIOXYGENAS"/>
    <property type="match status" value="1"/>
</dbReference>
<keyword evidence="3" id="KW-0479">Metal-binding</keyword>
<evidence type="ECO:0000256" key="1">
    <source>
        <dbReference type="ARBA" id="ARBA00001954"/>
    </source>
</evidence>
<keyword evidence="10" id="KW-1185">Reference proteome</keyword>
<evidence type="ECO:0000256" key="6">
    <source>
        <dbReference type="ARBA" id="ARBA00023002"/>
    </source>
</evidence>
<dbReference type="Proteomes" id="UP000717696">
    <property type="component" value="Unassembled WGS sequence"/>
</dbReference>
<accession>A0A9P9DC78</accession>
<protein>
    <submittedName>
        <fullName evidence="9">Glyoxalase/Bleomycin resistance protein/Dihydroxybiphenyl dioxygenase</fullName>
    </submittedName>
</protein>
<dbReference type="SUPFAM" id="SSF54593">
    <property type="entry name" value="Glyoxalase/Bleomycin resistance protein/Dihydroxybiphenyl dioxygenase"/>
    <property type="match status" value="1"/>
</dbReference>
<dbReference type="AlphaFoldDB" id="A0A9P9DC78"/>
<feature type="domain" description="VOC" evidence="8">
    <location>
        <begin position="8"/>
        <end position="129"/>
    </location>
</feature>
<sequence length="197" mass="22485">MKLISPSSIGHFGLRTTPDKFDAMVKWHMNFFGARIVLQNQHAVFLAFDDEHHRLVIVSNPEHTIIEDKRTAAGIYHIAFTLDSLADLATSYEQKKALGMTPHWPVNHGMSTSMYYLDPDGNEFELQVDNFDTAEQAVAFMATDEYARNPIGVDIDVDEWLERVKSGVDEATLKKRPDIGQRLSRWENSIYFKKPGQ</sequence>
<evidence type="ECO:0000256" key="4">
    <source>
        <dbReference type="ARBA" id="ARBA00022797"/>
    </source>
</evidence>
<keyword evidence="6" id="KW-0560">Oxidoreductase</keyword>
<comment type="similarity">
    <text evidence="2">Belongs to the extradiol ring-cleavage dioxygenase family.</text>
</comment>
<dbReference type="Gene3D" id="3.10.180.10">
    <property type="entry name" value="2,3-Dihydroxybiphenyl 1,2-Dioxygenase, domain 1"/>
    <property type="match status" value="1"/>
</dbReference>
<proteinExistence type="inferred from homology"/>
<dbReference type="InterPro" id="IPR000486">
    <property type="entry name" value="Xdiol_ring_cleave_dOase_1/2"/>
</dbReference>
<dbReference type="InterPro" id="IPR004360">
    <property type="entry name" value="Glyas_Fos-R_dOase_dom"/>
</dbReference>
<dbReference type="OrthoDB" id="5371818at2759"/>
<name>A0A9P9DC78_9HYPO</name>
<dbReference type="EMBL" id="JAGMUU010000036">
    <property type="protein sequence ID" value="KAH7116556.1"/>
    <property type="molecule type" value="Genomic_DNA"/>
</dbReference>